<feature type="transmembrane region" description="Helical" evidence="1">
    <location>
        <begin position="36"/>
        <end position="55"/>
    </location>
</feature>
<proteinExistence type="predicted"/>
<name>A0A410M9U6_9BACI</name>
<reference evidence="2 3" key="1">
    <citation type="submission" date="2018-01" db="EMBL/GenBank/DDBJ databases">
        <title>The whole genome sequencing and assembly of Halobacillus litoralis ERB031 strain.</title>
        <authorList>
            <person name="Lee S.-J."/>
            <person name="Park M.-K."/>
            <person name="Kim J.-Y."/>
            <person name="Lee Y.-J."/>
            <person name="Yi H."/>
            <person name="Bahn Y.-S."/>
            <person name="Kim J.F."/>
            <person name="Lee D.-W."/>
        </authorList>
    </citation>
    <scope>NUCLEOTIDE SEQUENCE [LARGE SCALE GENOMIC DNA]</scope>
    <source>
        <strain evidence="2 3">ERB 031</strain>
    </source>
</reference>
<organism evidence="2 3">
    <name type="scientific">Halobacillus litoralis</name>
    <dbReference type="NCBI Taxonomy" id="45668"/>
    <lineage>
        <taxon>Bacteria</taxon>
        <taxon>Bacillati</taxon>
        <taxon>Bacillota</taxon>
        <taxon>Bacilli</taxon>
        <taxon>Bacillales</taxon>
        <taxon>Bacillaceae</taxon>
        <taxon>Halobacillus</taxon>
    </lineage>
</organism>
<dbReference type="RefSeq" id="WP_128523311.1">
    <property type="nucleotide sequence ID" value="NZ_CP026118.1"/>
</dbReference>
<keyword evidence="1" id="KW-0812">Transmembrane</keyword>
<dbReference type="KEGG" id="hli:HLI_04315"/>
<dbReference type="OrthoDB" id="2973371at2"/>
<evidence type="ECO:0000313" key="3">
    <source>
        <dbReference type="Proteomes" id="UP000287756"/>
    </source>
</evidence>
<gene>
    <name evidence="2" type="ORF">HLI_04315</name>
</gene>
<dbReference type="EMBL" id="CP026118">
    <property type="protein sequence ID" value="QAS51499.1"/>
    <property type="molecule type" value="Genomic_DNA"/>
</dbReference>
<dbReference type="Proteomes" id="UP000287756">
    <property type="component" value="Chromosome"/>
</dbReference>
<keyword evidence="1" id="KW-0472">Membrane</keyword>
<feature type="transmembrane region" description="Helical" evidence="1">
    <location>
        <begin position="64"/>
        <end position="90"/>
    </location>
</feature>
<evidence type="ECO:0000256" key="1">
    <source>
        <dbReference type="SAM" id="Phobius"/>
    </source>
</evidence>
<keyword evidence="1" id="KW-1133">Transmembrane helix</keyword>
<dbReference type="AlphaFoldDB" id="A0A410M9U6"/>
<protein>
    <submittedName>
        <fullName evidence="2">Uncharacterized protein</fullName>
    </submittedName>
</protein>
<accession>A0A410M9U6</accession>
<sequence>MVVFLGLSILILLGAVLSYFAARQGLKKNEKVFENIFSALCIICLFGLASALLWFKYAGPINEFFLFGGMLFLIGITVICLVILPIIFLVKKEKIIDSKG</sequence>
<evidence type="ECO:0000313" key="2">
    <source>
        <dbReference type="EMBL" id="QAS51499.1"/>
    </source>
</evidence>